<accession>A0ABR1MGY0</accession>
<organism evidence="2 3">
    <name type="scientific">Phyllosticta citricarpa</name>
    <dbReference type="NCBI Taxonomy" id="55181"/>
    <lineage>
        <taxon>Eukaryota</taxon>
        <taxon>Fungi</taxon>
        <taxon>Dikarya</taxon>
        <taxon>Ascomycota</taxon>
        <taxon>Pezizomycotina</taxon>
        <taxon>Dothideomycetes</taxon>
        <taxon>Dothideomycetes incertae sedis</taxon>
        <taxon>Botryosphaeriales</taxon>
        <taxon>Phyllostictaceae</taxon>
        <taxon>Phyllosticta</taxon>
    </lineage>
</organism>
<reference evidence="2 3" key="1">
    <citation type="submission" date="2024-04" db="EMBL/GenBank/DDBJ databases">
        <title>Phyllosticta paracitricarpa is synonymous to the EU quarantine fungus P. citricarpa based on phylogenomic analyses.</title>
        <authorList>
            <consortium name="Lawrence Berkeley National Laboratory"/>
            <person name="Van Ingen-Buijs V.A."/>
            <person name="Van Westerhoven A.C."/>
            <person name="Haridas S."/>
            <person name="Skiadas P."/>
            <person name="Martin F."/>
            <person name="Groenewald J.Z."/>
            <person name="Crous P.W."/>
            <person name="Seidl M.F."/>
        </authorList>
    </citation>
    <scope>NUCLEOTIDE SEQUENCE [LARGE SCALE GENOMIC DNA]</scope>
    <source>
        <strain evidence="2 3">CBS 122670</strain>
    </source>
</reference>
<feature type="region of interest" description="Disordered" evidence="1">
    <location>
        <begin position="50"/>
        <end position="159"/>
    </location>
</feature>
<protein>
    <submittedName>
        <fullName evidence="2">Uncharacterized protein</fullName>
    </submittedName>
</protein>
<gene>
    <name evidence="2" type="ORF">IWX46DRAFT_580761</name>
</gene>
<proteinExistence type="predicted"/>
<evidence type="ECO:0000313" key="2">
    <source>
        <dbReference type="EMBL" id="KAK7546705.1"/>
    </source>
</evidence>
<dbReference type="Proteomes" id="UP001365128">
    <property type="component" value="Unassembled WGS sequence"/>
</dbReference>
<name>A0ABR1MGY0_9PEZI</name>
<feature type="compositionally biased region" description="Acidic residues" evidence="1">
    <location>
        <begin position="101"/>
        <end position="111"/>
    </location>
</feature>
<evidence type="ECO:0000313" key="3">
    <source>
        <dbReference type="Proteomes" id="UP001365128"/>
    </source>
</evidence>
<sequence>MRALRLLPPHARLCGRLLLLPKTLYPNLPSPRRRPRHWMCLSKVVLEDFPRLRPPGPFPPPWKVPLWSPLRRHRAPTSSNSKADEESPVFEELPADKQQQADEEPADNEEQPVDKGPSADEDSSSGEESSADEETPAKKVKVRKSKVKLPNGMSPPFRKLTCTQPTKVINVSAEVNNIVANSKFLVSLMNFHDKSPTIIQCFPRTLAEQASMTSVKNLKYFKFTRDIMLFL</sequence>
<keyword evidence="3" id="KW-1185">Reference proteome</keyword>
<feature type="compositionally biased region" description="Acidic residues" evidence="1">
    <location>
        <begin position="119"/>
        <end position="134"/>
    </location>
</feature>
<dbReference type="EMBL" id="JBBPDW010000014">
    <property type="protein sequence ID" value="KAK7546705.1"/>
    <property type="molecule type" value="Genomic_DNA"/>
</dbReference>
<comment type="caution">
    <text evidence="2">The sequence shown here is derived from an EMBL/GenBank/DDBJ whole genome shotgun (WGS) entry which is preliminary data.</text>
</comment>
<feature type="compositionally biased region" description="Basic residues" evidence="1">
    <location>
        <begin position="138"/>
        <end position="147"/>
    </location>
</feature>
<evidence type="ECO:0000256" key="1">
    <source>
        <dbReference type="SAM" id="MobiDB-lite"/>
    </source>
</evidence>
<feature type="compositionally biased region" description="Pro residues" evidence="1">
    <location>
        <begin position="52"/>
        <end position="63"/>
    </location>
</feature>